<evidence type="ECO:0000259" key="2">
    <source>
        <dbReference type="Pfam" id="PF06662"/>
    </source>
</evidence>
<name>A0A6J7DE14_9ZZZZ</name>
<evidence type="ECO:0000313" key="3">
    <source>
        <dbReference type="EMBL" id="CAB4867154.1"/>
    </source>
</evidence>
<dbReference type="AlphaFoldDB" id="A0A6J7DE14"/>
<dbReference type="PANTHER" id="PTHR13174:SF3">
    <property type="entry name" value="D-GLUCURONYL C5-EPIMERASE"/>
    <property type="match status" value="1"/>
</dbReference>
<feature type="region of interest" description="Disordered" evidence="1">
    <location>
        <begin position="47"/>
        <end position="66"/>
    </location>
</feature>
<sequence length="485" mass="52366">MFRGALTVLAVPLALLALITASGAEASRPPLLHTGVDGRITAVSDSLPEDLPTFEGPSRATAASRGQAANSSVVGYSIRRMLAAHTITSLLASDATATWTAAVRTRRRLHGTPGAELENVIAEIAAITNRKALTPSRLPLLMLTAKRNTEFFSHGRTPSYHQRVTFGTSDIVWQYYPGQGLQLQVLATFGVANGLWRANLPGHLRTLLDEMLALKANRAGGSAWEYAFSWDGGSPPWTSSMSQSTGIQAMTRGAELLSDRKYLNAAKSALAIFRKPTPSGVRVATARGPWYAMYSFDSSGRILNGFLQTLVGLNEMAVRGSNSSASELFNAAEPVARAAVPGYLRSGWSYYSPGVWSTTSYQSLTAGFLDELCQRTLQSIYCRSKARLDRFPVAPPRIAVRTHRVATGKPSDMSIWISKPAAVSITVSVGHRFLKSFSADWTPGYHRLESVPIPHVPGTLRVRVRAVDYAGHSVTVTGSVQAVHR</sequence>
<protein>
    <submittedName>
        <fullName evidence="3">Unannotated protein</fullName>
    </submittedName>
</protein>
<reference evidence="3" key="1">
    <citation type="submission" date="2020-05" db="EMBL/GenBank/DDBJ databases">
        <authorList>
            <person name="Chiriac C."/>
            <person name="Salcher M."/>
            <person name="Ghai R."/>
            <person name="Kavagutti S V."/>
        </authorList>
    </citation>
    <scope>NUCLEOTIDE SEQUENCE</scope>
</reference>
<dbReference type="Pfam" id="PF06662">
    <property type="entry name" value="C5-epim_C"/>
    <property type="match status" value="1"/>
</dbReference>
<accession>A0A6J7DE14</accession>
<dbReference type="GO" id="GO:0047464">
    <property type="term" value="F:heparosan-N-sulfate-glucuronate 5-epimerase activity"/>
    <property type="evidence" value="ECO:0007669"/>
    <property type="project" value="InterPro"/>
</dbReference>
<dbReference type="EMBL" id="CAFBLU010000006">
    <property type="protein sequence ID" value="CAB4867154.1"/>
    <property type="molecule type" value="Genomic_DNA"/>
</dbReference>
<evidence type="ECO:0000256" key="1">
    <source>
        <dbReference type="SAM" id="MobiDB-lite"/>
    </source>
</evidence>
<dbReference type="InterPro" id="IPR010598">
    <property type="entry name" value="C5-epim_C"/>
</dbReference>
<dbReference type="InterPro" id="IPR039721">
    <property type="entry name" value="C5-epimerase"/>
</dbReference>
<proteinExistence type="predicted"/>
<dbReference type="GO" id="GO:0005794">
    <property type="term" value="C:Golgi apparatus"/>
    <property type="evidence" value="ECO:0007669"/>
    <property type="project" value="TreeGrafter"/>
</dbReference>
<dbReference type="GO" id="GO:0015012">
    <property type="term" value="P:heparan sulfate proteoglycan biosynthetic process"/>
    <property type="evidence" value="ECO:0007669"/>
    <property type="project" value="InterPro"/>
</dbReference>
<organism evidence="3">
    <name type="scientific">freshwater metagenome</name>
    <dbReference type="NCBI Taxonomy" id="449393"/>
    <lineage>
        <taxon>unclassified sequences</taxon>
        <taxon>metagenomes</taxon>
        <taxon>ecological metagenomes</taxon>
    </lineage>
</organism>
<dbReference type="PANTHER" id="PTHR13174">
    <property type="entry name" value="D-GLUCURONYL C5-EPIMERASE"/>
    <property type="match status" value="1"/>
</dbReference>
<gene>
    <name evidence="3" type="ORF">UFOPK3444_00518</name>
</gene>
<feature type="domain" description="D-glucuronyl C5-epimerase C-terminal" evidence="2">
    <location>
        <begin position="223"/>
        <end position="381"/>
    </location>
</feature>